<evidence type="ECO:0000313" key="2">
    <source>
        <dbReference type="EMBL" id="ESU45599.1"/>
    </source>
</evidence>
<proteinExistence type="predicted"/>
<name>V6U431_GIAIN</name>
<dbReference type="Proteomes" id="UP000018040">
    <property type="component" value="Unassembled WGS sequence"/>
</dbReference>
<dbReference type="EMBL" id="AHHH01000004">
    <property type="protein sequence ID" value="ESU45599.1"/>
    <property type="molecule type" value="Genomic_DNA"/>
</dbReference>
<feature type="region of interest" description="Disordered" evidence="1">
    <location>
        <begin position="1"/>
        <end position="26"/>
    </location>
</feature>
<reference evidence="2 3" key="2">
    <citation type="journal article" date="2013" name="Genome Biol. Evol.">
        <title>Genome sequencing of Giardia lamblia genotypes A2 and B isolates (DH and GS) and comparative analysis with the genomes of genotypes A1 and E (WB and Pig).</title>
        <authorList>
            <person name="Adam R.D."/>
            <person name="Dahlstrom E.W."/>
            <person name="Martens C.A."/>
            <person name="Bruno D.P."/>
            <person name="Barbian K.D."/>
            <person name="Ricklefs S.M."/>
            <person name="Hernandez M.M."/>
            <person name="Narla N.P."/>
            <person name="Patel R.B."/>
            <person name="Porcella S.F."/>
            <person name="Nash T.E."/>
        </authorList>
    </citation>
    <scope>NUCLEOTIDE SEQUENCE [LARGE SCALE GENOMIC DNA]</scope>
    <source>
        <strain evidence="2 3">GS</strain>
    </source>
</reference>
<feature type="non-terminal residue" evidence="2">
    <location>
        <position position="1"/>
    </location>
</feature>
<organism evidence="2 3">
    <name type="scientific">Giardia intestinalis</name>
    <name type="common">Giardia lamblia</name>
    <dbReference type="NCBI Taxonomy" id="5741"/>
    <lineage>
        <taxon>Eukaryota</taxon>
        <taxon>Metamonada</taxon>
        <taxon>Diplomonadida</taxon>
        <taxon>Hexamitidae</taxon>
        <taxon>Giardiinae</taxon>
        <taxon>Giardia</taxon>
    </lineage>
</organism>
<evidence type="ECO:0000256" key="1">
    <source>
        <dbReference type="SAM" id="MobiDB-lite"/>
    </source>
</evidence>
<evidence type="ECO:0000313" key="3">
    <source>
        <dbReference type="Proteomes" id="UP000018040"/>
    </source>
</evidence>
<gene>
    <name evidence="2" type="ORF">GSB_150064</name>
</gene>
<dbReference type="AlphaFoldDB" id="V6U431"/>
<sequence length="181" mass="18770">VGTRGAELSPGHPRPKPGTKDCASSPAQTFCPHVLRSVGAGAALGCLLHAGAACPGTSLGRHPPSTSSGPIWDAGVPLRAAGGTQRWARRRERAVNAQGKSGAVPSLKLGAVGTRAAPVTATADRWVPRARAPRKLQPCAPLIRTEQRRGSPARLIRDARWLRVVSGTRDGCRPGSAMCEG</sequence>
<reference evidence="3" key="1">
    <citation type="submission" date="2012-02" db="EMBL/GenBank/DDBJ databases">
        <title>Genome sequencing of Giardia lamblia Genotypes A2 and B isolates (DH and GS) and comparative analysis with the genomes of Genotypes A1 and E (WB and Pig).</title>
        <authorList>
            <person name="Adam R."/>
            <person name="Dahlstrom E."/>
            <person name="Martens C."/>
            <person name="Bruno D."/>
            <person name="Barbian K."/>
            <person name="Porcella S.F."/>
            <person name="Nash T."/>
        </authorList>
    </citation>
    <scope>NUCLEOTIDE SEQUENCE</scope>
    <source>
        <strain evidence="3">GS</strain>
    </source>
</reference>
<comment type="caution">
    <text evidence="2">The sequence shown here is derived from an EMBL/GenBank/DDBJ whole genome shotgun (WGS) entry which is preliminary data.</text>
</comment>
<protein>
    <submittedName>
        <fullName evidence="2">Uncharacterized protein</fullName>
    </submittedName>
</protein>
<accession>V6U431</accession>